<name>A0A3S0ZUL4_ELYCH</name>
<evidence type="ECO:0000256" key="1">
    <source>
        <dbReference type="SAM" id="MobiDB-lite"/>
    </source>
</evidence>
<feature type="compositionally biased region" description="Low complexity" evidence="1">
    <location>
        <begin position="248"/>
        <end position="266"/>
    </location>
</feature>
<sequence>MSEYLNESVNLAKLKTNTDDTVGDDTSEVSTAEDAIDMDGGEQRAPELNDTSHQTITGPTGINETKQGADTPAHTNKDVAISSSHKDFESPASPSDISSPELAVRSHISETLSKAFQDFDFGFDESGPVSDAEPVTASPPVDKDRVSSIQWEWKDPPESESTHYHEGPLKNMDNVKDSALSQKEQTGHPKSAVESFADREMPLAGIGASVVLSEVKPSLTEGEGGMYDSVHNIDELGGTKPEKGEAKSVSSDCSSVTASPPSSPVSDKTLKERSRLGKALAKRQVKSREKSKDKSKPRSAKRDKSKDKLKQKVSKDKDKSKDKKSEKNKSAQLDEANKSQDKANKKESEEKEKEKWKWPWQRRGSKKEVAQVASESDDSEVISKTGSKSKDKKKEKETQSSKPTISPSVSEVQMRHTDQEDIPLNEFNPCDDATKSLLESRINNPLEEHDYFNTFLGSSQCFQLPSSIESYIANQGRREFAGENFGKHCST</sequence>
<evidence type="ECO:0000313" key="3">
    <source>
        <dbReference type="Proteomes" id="UP000271974"/>
    </source>
</evidence>
<feature type="compositionally biased region" description="Basic and acidic residues" evidence="1">
    <location>
        <begin position="141"/>
        <end position="176"/>
    </location>
</feature>
<organism evidence="2 3">
    <name type="scientific">Elysia chlorotica</name>
    <name type="common">Eastern emerald elysia</name>
    <name type="synonym">Sea slug</name>
    <dbReference type="NCBI Taxonomy" id="188477"/>
    <lineage>
        <taxon>Eukaryota</taxon>
        <taxon>Metazoa</taxon>
        <taxon>Spiralia</taxon>
        <taxon>Lophotrochozoa</taxon>
        <taxon>Mollusca</taxon>
        <taxon>Gastropoda</taxon>
        <taxon>Heterobranchia</taxon>
        <taxon>Euthyneura</taxon>
        <taxon>Panpulmonata</taxon>
        <taxon>Sacoglossa</taxon>
        <taxon>Placobranchoidea</taxon>
        <taxon>Plakobranchidae</taxon>
        <taxon>Elysia</taxon>
    </lineage>
</organism>
<accession>A0A3S0ZUL4</accession>
<proteinExistence type="predicted"/>
<dbReference type="AlphaFoldDB" id="A0A3S0ZUL4"/>
<reference evidence="2 3" key="1">
    <citation type="submission" date="2019-01" db="EMBL/GenBank/DDBJ databases">
        <title>A draft genome assembly of the solar-powered sea slug Elysia chlorotica.</title>
        <authorList>
            <person name="Cai H."/>
            <person name="Li Q."/>
            <person name="Fang X."/>
            <person name="Li J."/>
            <person name="Curtis N.E."/>
            <person name="Altenburger A."/>
            <person name="Shibata T."/>
            <person name="Feng M."/>
            <person name="Maeda T."/>
            <person name="Schwartz J.A."/>
            <person name="Shigenobu S."/>
            <person name="Lundholm N."/>
            <person name="Nishiyama T."/>
            <person name="Yang H."/>
            <person name="Hasebe M."/>
            <person name="Li S."/>
            <person name="Pierce S.K."/>
            <person name="Wang J."/>
        </authorList>
    </citation>
    <scope>NUCLEOTIDE SEQUENCE [LARGE SCALE GENOMIC DNA]</scope>
    <source>
        <strain evidence="2">EC2010</strain>
        <tissue evidence="2">Whole organism of an adult</tissue>
    </source>
</reference>
<gene>
    <name evidence="2" type="ORF">EGW08_005153</name>
</gene>
<dbReference type="Proteomes" id="UP000271974">
    <property type="component" value="Unassembled WGS sequence"/>
</dbReference>
<protein>
    <submittedName>
        <fullName evidence="2">Uncharacterized protein</fullName>
    </submittedName>
</protein>
<feature type="compositionally biased region" description="Basic and acidic residues" evidence="1">
    <location>
        <begin position="335"/>
        <end position="357"/>
    </location>
</feature>
<keyword evidence="3" id="KW-1185">Reference proteome</keyword>
<comment type="caution">
    <text evidence="2">The sequence shown here is derived from an EMBL/GenBank/DDBJ whole genome shotgun (WGS) entry which is preliminary data.</text>
</comment>
<dbReference type="EMBL" id="RQTK01000120">
    <property type="protein sequence ID" value="RUS87077.1"/>
    <property type="molecule type" value="Genomic_DNA"/>
</dbReference>
<evidence type="ECO:0000313" key="2">
    <source>
        <dbReference type="EMBL" id="RUS87077.1"/>
    </source>
</evidence>
<feature type="region of interest" description="Disordered" evidence="1">
    <location>
        <begin position="219"/>
        <end position="429"/>
    </location>
</feature>
<feature type="compositionally biased region" description="Basic and acidic residues" evidence="1">
    <location>
        <begin position="286"/>
        <end position="329"/>
    </location>
</feature>
<feature type="compositionally biased region" description="Polar residues" evidence="1">
    <location>
        <begin position="49"/>
        <end position="68"/>
    </location>
</feature>
<feature type="region of interest" description="Disordered" evidence="1">
    <location>
        <begin position="1"/>
        <end position="104"/>
    </location>
</feature>
<feature type="region of interest" description="Disordered" evidence="1">
    <location>
        <begin position="120"/>
        <end position="196"/>
    </location>
</feature>
<feature type="compositionally biased region" description="Basic and acidic residues" evidence="1">
    <location>
        <begin position="388"/>
        <end position="399"/>
    </location>
</feature>